<dbReference type="Proteomes" id="UP000290540">
    <property type="component" value="Unassembled WGS sequence"/>
</dbReference>
<accession>A0A4Q2VNW1</accession>
<organism evidence="1 2">
    <name type="scientific">Fusarium oxysporum f. sp. narcissi</name>
    <dbReference type="NCBI Taxonomy" id="451672"/>
    <lineage>
        <taxon>Eukaryota</taxon>
        <taxon>Fungi</taxon>
        <taxon>Dikarya</taxon>
        <taxon>Ascomycota</taxon>
        <taxon>Pezizomycotina</taxon>
        <taxon>Sordariomycetes</taxon>
        <taxon>Hypocreomycetidae</taxon>
        <taxon>Hypocreales</taxon>
        <taxon>Nectriaceae</taxon>
        <taxon>Fusarium</taxon>
        <taxon>Fusarium oxysporum species complex</taxon>
    </lineage>
</organism>
<dbReference type="AlphaFoldDB" id="A0A4Q2VNW1"/>
<reference evidence="1 2" key="1">
    <citation type="submission" date="2016-12" db="EMBL/GenBank/DDBJ databases">
        <title>Draft genome sequence of Fusarium oxysporum causing rot on Narcissus.</title>
        <authorList>
            <person name="Armitage A.D."/>
            <person name="Taylor A."/>
            <person name="Clarkson J.P."/>
            <person name="Harrison R.J."/>
            <person name="Jackson A.C."/>
        </authorList>
    </citation>
    <scope>NUCLEOTIDE SEQUENCE [LARGE SCALE GENOMIC DNA]</scope>
    <source>
        <strain evidence="1 2">N139</strain>
    </source>
</reference>
<protein>
    <submittedName>
        <fullName evidence="1">Uncharacterized protein</fullName>
    </submittedName>
</protein>
<proteinExistence type="predicted"/>
<sequence>MYRHLIKTFHNAHLIQTNKITGIAGYQSSNGLVRDTGAAVNLQCCKVPADRPQVGILHNKMQPGSFQAGGWWFLSYNGTKMYFDDADSPVVS</sequence>
<dbReference type="EMBL" id="MQTW01000065">
    <property type="protein sequence ID" value="RYC88232.1"/>
    <property type="molecule type" value="Genomic_DNA"/>
</dbReference>
<gene>
    <name evidence="1" type="ORF">BFJ63_vAg8928</name>
</gene>
<evidence type="ECO:0000313" key="1">
    <source>
        <dbReference type="EMBL" id="RYC88232.1"/>
    </source>
</evidence>
<comment type="caution">
    <text evidence="1">The sequence shown here is derived from an EMBL/GenBank/DDBJ whole genome shotgun (WGS) entry which is preliminary data.</text>
</comment>
<name>A0A4Q2VNW1_FUSOX</name>
<evidence type="ECO:0000313" key="2">
    <source>
        <dbReference type="Proteomes" id="UP000290540"/>
    </source>
</evidence>